<feature type="compositionally biased region" description="Basic and acidic residues" evidence="1">
    <location>
        <begin position="641"/>
        <end position="654"/>
    </location>
</feature>
<dbReference type="EMBL" id="JAUTXT010000017">
    <property type="protein sequence ID" value="KAK3674986.1"/>
    <property type="molecule type" value="Genomic_DNA"/>
</dbReference>
<feature type="compositionally biased region" description="Polar residues" evidence="1">
    <location>
        <begin position="91"/>
        <end position="102"/>
    </location>
</feature>
<keyword evidence="3" id="KW-1185">Reference proteome</keyword>
<proteinExistence type="predicted"/>
<feature type="compositionally biased region" description="Polar residues" evidence="1">
    <location>
        <begin position="35"/>
        <end position="51"/>
    </location>
</feature>
<feature type="region of interest" description="Disordered" evidence="1">
    <location>
        <begin position="632"/>
        <end position="684"/>
    </location>
</feature>
<dbReference type="Proteomes" id="UP001274830">
    <property type="component" value="Unassembled WGS sequence"/>
</dbReference>
<accession>A0AAE0WNJ8</accession>
<sequence length="684" mass="73533">MTDRSSTTGRPLKPTLAVPRGIARTPLTPRIAGSASPTVRSTGPKTPSTVRSEPPKVTPRDKQQDGAGGDALSAINVTPRSSARKSRRDSNSTTPTQSQGEDTPNAARPRSTLATTSISGERNGNVGGLSMSGGRVSRPKSLVSDSGTTRGRSPPLVRSPGRFDLSRATADVSIESRFFHASDAPKQEPVAKRAEPKKGPAFLYADGQKEEARSRSPRALSPVVSAVSEKRISGPWIRDESLNPSKSPPMLSPALSSISSVSPFFAVATGPNKARSPSPSKENIHLSYRKGASQIFGTRPTPRTTDTPADLDQGRTSLTSAFSPHRKSPSLSSIDSGNSHQSRRRSATAIDVPPVSSPLNQEVKSATVPRVAKAPQSIDTSMPILDVPTIPQTMLSPTKSVSELASDARRERKVLDLEISNSSLLAINASLEREVRRQKTELKRFRRLSRAGRFSFNPSERSARFSEGLSTVGELEGEDGDYDAFGPPSGFTDIYDDFSDDDDETESIISGGEPLSPSAQAGRESDRLAKDEKRLRVDLEKHKELLVQSQMMNQSLKRCTIAAEAMIKDGKKALEYHVRVSDVKLGGRILTGHEEEDEDREEVIEVEDETLMGGDEAAEDFLKVWQGLGDRPVFEGSEASGGDRDSGIEVDKPSHLPLPVRSIGGAAREHTASSGLLDSGRPPD</sequence>
<feature type="region of interest" description="Disordered" evidence="1">
    <location>
        <begin position="183"/>
        <end position="225"/>
    </location>
</feature>
<dbReference type="PANTHER" id="PTHR38701:SF1">
    <property type="entry name" value="UP-REGULATED DURING SEPTATION PROTEIN 1 DOMAIN-CONTAINING PROTEIN"/>
    <property type="match status" value="1"/>
</dbReference>
<evidence type="ECO:0000256" key="1">
    <source>
        <dbReference type="SAM" id="MobiDB-lite"/>
    </source>
</evidence>
<comment type="caution">
    <text evidence="2">The sequence shown here is derived from an EMBL/GenBank/DDBJ whole genome shotgun (WGS) entry which is preliminary data.</text>
</comment>
<feature type="compositionally biased region" description="Basic and acidic residues" evidence="1">
    <location>
        <begin position="183"/>
        <end position="198"/>
    </location>
</feature>
<evidence type="ECO:0000313" key="2">
    <source>
        <dbReference type="EMBL" id="KAK3674986.1"/>
    </source>
</evidence>
<name>A0AAE0WNJ8_9PEZI</name>
<feature type="compositionally biased region" description="Low complexity" evidence="1">
    <location>
        <begin position="298"/>
        <end position="308"/>
    </location>
</feature>
<feature type="region of interest" description="Disordered" evidence="1">
    <location>
        <begin position="502"/>
        <end position="529"/>
    </location>
</feature>
<protein>
    <submittedName>
        <fullName evidence="2">Uncharacterized protein</fullName>
    </submittedName>
</protein>
<feature type="compositionally biased region" description="Polar residues" evidence="1">
    <location>
        <begin position="112"/>
        <end position="122"/>
    </location>
</feature>
<gene>
    <name evidence="2" type="ORF">LTR78_005330</name>
</gene>
<dbReference type="PANTHER" id="PTHR38701">
    <property type="entry name" value="CHROMOSOME 8, WHOLE GENOME SHOTGUN SEQUENCE"/>
    <property type="match status" value="1"/>
</dbReference>
<feature type="compositionally biased region" description="Polar residues" evidence="1">
    <location>
        <begin position="329"/>
        <end position="340"/>
    </location>
</feature>
<evidence type="ECO:0000313" key="3">
    <source>
        <dbReference type="Proteomes" id="UP001274830"/>
    </source>
</evidence>
<reference evidence="2" key="1">
    <citation type="submission" date="2023-07" db="EMBL/GenBank/DDBJ databases">
        <title>Black Yeasts Isolated from many extreme environments.</title>
        <authorList>
            <person name="Coleine C."/>
            <person name="Stajich J.E."/>
            <person name="Selbmann L."/>
        </authorList>
    </citation>
    <scope>NUCLEOTIDE SEQUENCE</scope>
    <source>
        <strain evidence="2">CCFEE 5485</strain>
    </source>
</reference>
<dbReference type="AlphaFoldDB" id="A0AAE0WNJ8"/>
<feature type="region of interest" description="Disordered" evidence="1">
    <location>
        <begin position="268"/>
        <end position="371"/>
    </location>
</feature>
<organism evidence="2 3">
    <name type="scientific">Recurvomyces mirabilis</name>
    <dbReference type="NCBI Taxonomy" id="574656"/>
    <lineage>
        <taxon>Eukaryota</taxon>
        <taxon>Fungi</taxon>
        <taxon>Dikarya</taxon>
        <taxon>Ascomycota</taxon>
        <taxon>Pezizomycotina</taxon>
        <taxon>Dothideomycetes</taxon>
        <taxon>Dothideomycetidae</taxon>
        <taxon>Mycosphaerellales</taxon>
        <taxon>Teratosphaeriaceae</taxon>
        <taxon>Recurvomyces</taxon>
    </lineage>
</organism>
<feature type="region of interest" description="Disordered" evidence="1">
    <location>
        <begin position="1"/>
        <end position="164"/>
    </location>
</feature>